<feature type="compositionally biased region" description="Basic residues" evidence="1">
    <location>
        <begin position="40"/>
        <end position="63"/>
    </location>
</feature>
<feature type="region of interest" description="Disordered" evidence="1">
    <location>
        <begin position="135"/>
        <end position="235"/>
    </location>
</feature>
<proteinExistence type="predicted"/>
<reference evidence="3" key="2">
    <citation type="submission" date="2008-12" db="EMBL/GenBank/DDBJ databases">
        <title>Annotation of Streptomyces roseosporus strain NRRL 15998.</title>
        <authorList>
            <consortium name="The Broad Institute Genome Sequencing Platform"/>
            <consortium name="Broad Institute Microbial Sequencing Center"/>
            <person name="Fischbach M."/>
            <person name="Ward D."/>
            <person name="Young S."/>
            <person name="Kodira C.D."/>
            <person name="Zeng Q."/>
            <person name="Koehrsen M."/>
            <person name="Godfrey P."/>
            <person name="Alvarado L."/>
            <person name="Berlin A.M."/>
            <person name="Borenstein D."/>
            <person name="Chen Z."/>
            <person name="Engels R."/>
            <person name="Freedman E."/>
            <person name="Gellesch M."/>
            <person name="Goldberg J."/>
            <person name="Griggs A."/>
            <person name="Gujja S."/>
            <person name="Heiman D.I."/>
            <person name="Hepburn T.A."/>
            <person name="Howarth C."/>
            <person name="Jen D."/>
            <person name="Larson L."/>
            <person name="Lewis B."/>
            <person name="Mehta T."/>
            <person name="Park D."/>
            <person name="Pearson M."/>
            <person name="Roberts A."/>
            <person name="Saif S."/>
            <person name="Shea T.D."/>
            <person name="Shenoy N."/>
            <person name="Sisk P."/>
            <person name="Stolte C."/>
            <person name="Sykes S.N."/>
            <person name="Walk T."/>
            <person name="White J."/>
            <person name="Yandava C."/>
            <person name="Straight P."/>
            <person name="Clardy J."/>
            <person name="Hung D."/>
            <person name="Kolter R."/>
            <person name="Mekalanos J."/>
            <person name="Walker S."/>
            <person name="Walsh C.T."/>
            <person name="Wieland B.L.C."/>
            <person name="Ilzarbe M."/>
            <person name="Galagan J."/>
            <person name="Nusbaum C."/>
            <person name="Birren B."/>
        </authorList>
    </citation>
    <scope>NUCLEOTIDE SEQUENCE [LARGE SCALE GENOMIC DNA]</scope>
    <source>
        <strain evidence="3">NRRL 15998</strain>
    </source>
</reference>
<protein>
    <submittedName>
        <fullName evidence="2">Uncharacterized protein</fullName>
    </submittedName>
</protein>
<evidence type="ECO:0000313" key="3">
    <source>
        <dbReference type="Proteomes" id="UP000003986"/>
    </source>
</evidence>
<dbReference type="Proteomes" id="UP000003986">
    <property type="component" value="Unassembled WGS sequence"/>
</dbReference>
<reference evidence="3" key="1">
    <citation type="submission" date="2008-10" db="EMBL/GenBank/DDBJ databases">
        <authorList>
            <person name="Molnar K."/>
        </authorList>
    </citation>
    <scope>NUCLEOTIDE SEQUENCE [LARGE SCALE GENOMIC DNA]</scope>
    <source>
        <strain evidence="3">NRRL 15998</strain>
    </source>
</reference>
<organism evidence="2 3">
    <name type="scientific">Streptomyces filamentosus NRRL 15998</name>
    <dbReference type="NCBI Taxonomy" id="457431"/>
    <lineage>
        <taxon>Bacteria</taxon>
        <taxon>Bacillati</taxon>
        <taxon>Actinomycetota</taxon>
        <taxon>Actinomycetes</taxon>
        <taxon>Kitasatosporales</taxon>
        <taxon>Streptomycetaceae</taxon>
        <taxon>Streptomyces</taxon>
    </lineage>
</organism>
<feature type="compositionally biased region" description="Basic residues" evidence="1">
    <location>
        <begin position="98"/>
        <end position="110"/>
    </location>
</feature>
<name>D6ATX0_STRFL</name>
<accession>D6ATX0</accession>
<sequence>TMPGRGTKVPCRTHSRSPPPAPRTSRRWARGPRELELRPARRRGVLRDRPRRLPVRPIGRRTGHPLGQRVRLPRLLSDPPPPARTGLRAADLAGRNSPARRTHGRPRRGARAAGQLPPLPLPHLLEQRAVRGHAPVGHRAPARHHPDRRPEPFWPPGSPPPAARPSPRSGTASSRASGCCGAAAPRPGSARCTPPPPPWRRPWSARWWRPHRTPPSPSTYPTSTRRRYGWPGSWG</sequence>
<feature type="region of interest" description="Disordered" evidence="1">
    <location>
        <begin position="1"/>
        <end position="121"/>
    </location>
</feature>
<feature type="non-terminal residue" evidence="2">
    <location>
        <position position="1"/>
    </location>
</feature>
<evidence type="ECO:0000313" key="2">
    <source>
        <dbReference type="EMBL" id="EFE76176.2"/>
    </source>
</evidence>
<dbReference type="AlphaFoldDB" id="D6ATX0"/>
<dbReference type="EMBL" id="DS999644">
    <property type="protein sequence ID" value="EFE76176.2"/>
    <property type="molecule type" value="Genomic_DNA"/>
</dbReference>
<evidence type="ECO:0000256" key="1">
    <source>
        <dbReference type="SAM" id="MobiDB-lite"/>
    </source>
</evidence>
<feature type="compositionally biased region" description="Low complexity" evidence="1">
    <location>
        <begin position="165"/>
        <end position="192"/>
    </location>
</feature>
<feature type="compositionally biased region" description="Pro residues" evidence="1">
    <location>
        <begin position="152"/>
        <end position="164"/>
    </location>
</feature>
<gene>
    <name evidence="2" type="ORF">SSGG_03543</name>
</gene>